<dbReference type="PANTHER" id="PTHR10250:SF26">
    <property type="entry name" value="GLUTATHIONE S-TRANSFERASE 3, MITOCHONDRIAL"/>
    <property type="match status" value="1"/>
</dbReference>
<dbReference type="GO" id="GO:0004602">
    <property type="term" value="F:glutathione peroxidase activity"/>
    <property type="evidence" value="ECO:0007669"/>
    <property type="project" value="TreeGrafter"/>
</dbReference>
<protein>
    <submittedName>
        <fullName evidence="6">Uncharacterized protein</fullName>
    </submittedName>
</protein>
<evidence type="ECO:0000256" key="2">
    <source>
        <dbReference type="ARBA" id="ARBA00022692"/>
    </source>
</evidence>
<dbReference type="OrthoDB" id="410651at2759"/>
<dbReference type="Gene3D" id="1.20.120.550">
    <property type="entry name" value="Membrane associated eicosanoid/glutathione metabolism-like domain"/>
    <property type="match status" value="1"/>
</dbReference>
<dbReference type="AlphaFoldDB" id="A0A7J7KNU3"/>
<dbReference type="GO" id="GO:0016020">
    <property type="term" value="C:membrane"/>
    <property type="evidence" value="ECO:0007669"/>
    <property type="project" value="UniProtKB-SubCell"/>
</dbReference>
<feature type="transmembrane region" description="Helical" evidence="5">
    <location>
        <begin position="101"/>
        <end position="121"/>
    </location>
</feature>
<evidence type="ECO:0000313" key="6">
    <source>
        <dbReference type="EMBL" id="KAF6039849.1"/>
    </source>
</evidence>
<accession>A0A7J7KNU3</accession>
<gene>
    <name evidence="6" type="ORF">EB796_001846</name>
</gene>
<dbReference type="Proteomes" id="UP000593567">
    <property type="component" value="Unassembled WGS sequence"/>
</dbReference>
<evidence type="ECO:0000256" key="3">
    <source>
        <dbReference type="ARBA" id="ARBA00022989"/>
    </source>
</evidence>
<dbReference type="GO" id="GO:0006691">
    <property type="term" value="P:leukotriene metabolic process"/>
    <property type="evidence" value="ECO:0007669"/>
    <property type="project" value="UniProtKB-ARBA"/>
</dbReference>
<evidence type="ECO:0000256" key="4">
    <source>
        <dbReference type="ARBA" id="ARBA00023136"/>
    </source>
</evidence>
<dbReference type="InterPro" id="IPR001129">
    <property type="entry name" value="Membr-assoc_MAPEG"/>
</dbReference>
<sequence>MTYDQNILKVTHTEGFGVEFSALDALKLVNAEKDLMKVAVSEAWKSSRLEDYPQFLALIFLGGLKHPSVSAGAGLVIILGRVFYALGYYTGDPSKRRRGGFMILGKLVLFGCVISTALSLLDSVDPFSYIACYNNNTYTVTYRHHIY</sequence>
<organism evidence="6 7">
    <name type="scientific">Bugula neritina</name>
    <name type="common">Brown bryozoan</name>
    <name type="synonym">Sertularia neritina</name>
    <dbReference type="NCBI Taxonomy" id="10212"/>
    <lineage>
        <taxon>Eukaryota</taxon>
        <taxon>Metazoa</taxon>
        <taxon>Spiralia</taxon>
        <taxon>Lophotrochozoa</taxon>
        <taxon>Bryozoa</taxon>
        <taxon>Gymnolaemata</taxon>
        <taxon>Cheilostomatida</taxon>
        <taxon>Flustrina</taxon>
        <taxon>Buguloidea</taxon>
        <taxon>Bugulidae</taxon>
        <taxon>Bugula</taxon>
    </lineage>
</organism>
<dbReference type="PANTHER" id="PTHR10250">
    <property type="entry name" value="MICROSOMAL GLUTATHIONE S-TRANSFERASE"/>
    <property type="match status" value="1"/>
</dbReference>
<evidence type="ECO:0000256" key="1">
    <source>
        <dbReference type="ARBA" id="ARBA00004141"/>
    </source>
</evidence>
<dbReference type="InterPro" id="IPR023352">
    <property type="entry name" value="MAPEG-like_dom_sf"/>
</dbReference>
<proteinExistence type="predicted"/>
<keyword evidence="2 5" id="KW-0812">Transmembrane</keyword>
<keyword evidence="3 5" id="KW-1133">Transmembrane helix</keyword>
<comment type="subcellular location">
    <subcellularLocation>
        <location evidence="1">Membrane</location>
        <topology evidence="1">Multi-pass membrane protein</topology>
    </subcellularLocation>
</comment>
<dbReference type="GO" id="GO:0005783">
    <property type="term" value="C:endoplasmic reticulum"/>
    <property type="evidence" value="ECO:0007669"/>
    <property type="project" value="TreeGrafter"/>
</dbReference>
<keyword evidence="7" id="KW-1185">Reference proteome</keyword>
<dbReference type="EMBL" id="VXIV02000206">
    <property type="protein sequence ID" value="KAF6039849.1"/>
    <property type="molecule type" value="Genomic_DNA"/>
</dbReference>
<evidence type="ECO:0000256" key="5">
    <source>
        <dbReference type="SAM" id="Phobius"/>
    </source>
</evidence>
<dbReference type="GO" id="GO:0005635">
    <property type="term" value="C:nuclear envelope"/>
    <property type="evidence" value="ECO:0007669"/>
    <property type="project" value="TreeGrafter"/>
</dbReference>
<name>A0A7J7KNU3_BUGNE</name>
<dbReference type="Pfam" id="PF01124">
    <property type="entry name" value="MAPEG"/>
    <property type="match status" value="1"/>
</dbReference>
<dbReference type="InterPro" id="IPR050997">
    <property type="entry name" value="MAPEG"/>
</dbReference>
<dbReference type="GO" id="GO:0004364">
    <property type="term" value="F:glutathione transferase activity"/>
    <property type="evidence" value="ECO:0007669"/>
    <property type="project" value="TreeGrafter"/>
</dbReference>
<evidence type="ECO:0000313" key="7">
    <source>
        <dbReference type="Proteomes" id="UP000593567"/>
    </source>
</evidence>
<keyword evidence="4 5" id="KW-0472">Membrane</keyword>
<dbReference type="SUPFAM" id="SSF161084">
    <property type="entry name" value="MAPEG domain-like"/>
    <property type="match status" value="1"/>
</dbReference>
<reference evidence="6" key="1">
    <citation type="submission" date="2020-06" db="EMBL/GenBank/DDBJ databases">
        <title>Draft genome of Bugula neritina, a colonial animal packing powerful symbionts and potential medicines.</title>
        <authorList>
            <person name="Rayko M."/>
        </authorList>
    </citation>
    <scope>NUCLEOTIDE SEQUENCE [LARGE SCALE GENOMIC DNA]</scope>
    <source>
        <strain evidence="6">Kwan_BN1</strain>
    </source>
</reference>
<comment type="caution">
    <text evidence="6">The sequence shown here is derived from an EMBL/GenBank/DDBJ whole genome shotgun (WGS) entry which is preliminary data.</text>
</comment>